<accession>A0A9P8L4F3</accession>
<evidence type="ECO:0000313" key="8">
    <source>
        <dbReference type="Proteomes" id="UP000698800"/>
    </source>
</evidence>
<comment type="subcellular location">
    <subcellularLocation>
        <location evidence="1">Membrane</location>
        <topology evidence="1">Multi-pass membrane protein</topology>
    </subcellularLocation>
</comment>
<evidence type="ECO:0000256" key="4">
    <source>
        <dbReference type="ARBA" id="ARBA00023136"/>
    </source>
</evidence>
<evidence type="ECO:0000256" key="6">
    <source>
        <dbReference type="SAM" id="Phobius"/>
    </source>
</evidence>
<dbReference type="InterPro" id="IPR002523">
    <property type="entry name" value="MgTranspt_CorA/ZnTranspt_ZntB"/>
</dbReference>
<dbReference type="OrthoDB" id="3231000at2759"/>
<dbReference type="SUPFAM" id="SSF144083">
    <property type="entry name" value="Magnesium transport protein CorA, transmembrane region"/>
    <property type="match status" value="1"/>
</dbReference>
<name>A0A9P8L4F3_9PEZI</name>
<evidence type="ECO:0000256" key="3">
    <source>
        <dbReference type="ARBA" id="ARBA00022989"/>
    </source>
</evidence>
<feature type="transmembrane region" description="Helical" evidence="6">
    <location>
        <begin position="516"/>
        <end position="537"/>
    </location>
</feature>
<protein>
    <submittedName>
        <fullName evidence="7">Uncharacterized protein</fullName>
    </submittedName>
</protein>
<dbReference type="Proteomes" id="UP000698800">
    <property type="component" value="Unassembled WGS sequence"/>
</dbReference>
<organism evidence="7 8">
    <name type="scientific">Glutinoglossum americanum</name>
    <dbReference type="NCBI Taxonomy" id="1670608"/>
    <lineage>
        <taxon>Eukaryota</taxon>
        <taxon>Fungi</taxon>
        <taxon>Dikarya</taxon>
        <taxon>Ascomycota</taxon>
        <taxon>Pezizomycotina</taxon>
        <taxon>Geoglossomycetes</taxon>
        <taxon>Geoglossales</taxon>
        <taxon>Geoglossaceae</taxon>
        <taxon>Glutinoglossum</taxon>
    </lineage>
</organism>
<dbReference type="Gene3D" id="1.20.58.340">
    <property type="entry name" value="Magnesium transport protein CorA, transmembrane region"/>
    <property type="match status" value="1"/>
</dbReference>
<feature type="region of interest" description="Disordered" evidence="5">
    <location>
        <begin position="21"/>
        <end position="56"/>
    </location>
</feature>
<dbReference type="AlphaFoldDB" id="A0A9P8L4F3"/>
<feature type="region of interest" description="Disordered" evidence="5">
    <location>
        <begin position="108"/>
        <end position="135"/>
    </location>
</feature>
<gene>
    <name evidence="7" type="ORF">FGG08_002484</name>
</gene>
<evidence type="ECO:0000256" key="5">
    <source>
        <dbReference type="SAM" id="MobiDB-lite"/>
    </source>
</evidence>
<dbReference type="GO" id="GO:0046873">
    <property type="term" value="F:metal ion transmembrane transporter activity"/>
    <property type="evidence" value="ECO:0007669"/>
    <property type="project" value="InterPro"/>
</dbReference>
<feature type="transmembrane region" description="Helical" evidence="6">
    <location>
        <begin position="543"/>
        <end position="562"/>
    </location>
</feature>
<feature type="compositionally biased region" description="Basic and acidic residues" evidence="5">
    <location>
        <begin position="39"/>
        <end position="56"/>
    </location>
</feature>
<keyword evidence="4 6" id="KW-0472">Membrane</keyword>
<dbReference type="GO" id="GO:0016020">
    <property type="term" value="C:membrane"/>
    <property type="evidence" value="ECO:0007669"/>
    <property type="project" value="UniProtKB-SubCell"/>
</dbReference>
<reference evidence="7" key="1">
    <citation type="submission" date="2021-03" db="EMBL/GenBank/DDBJ databases">
        <title>Comparative genomics and phylogenomic investigation of the class Geoglossomycetes provide insights into ecological specialization and systematics.</title>
        <authorList>
            <person name="Melie T."/>
            <person name="Pirro S."/>
            <person name="Miller A.N."/>
            <person name="Quandt A."/>
        </authorList>
    </citation>
    <scope>NUCLEOTIDE SEQUENCE</scope>
    <source>
        <strain evidence="7">GBOQ0MN5Z8</strain>
    </source>
</reference>
<evidence type="ECO:0000256" key="2">
    <source>
        <dbReference type="ARBA" id="ARBA00022692"/>
    </source>
</evidence>
<keyword evidence="8" id="KW-1185">Reference proteome</keyword>
<proteinExistence type="predicted"/>
<sequence>MDMCGYVRHLESAWAASEADPPFPGDFAPYTSSLQSPRTGRDPEAGRAHSPTERIGADVVATTGPQAVPEWRKYLDDDSAVVVTVYEYRYSEGGTSSWHSYSVSQVRDLLSPGASDPPSGEDAPEPAHPEPGRPLLPEPVQARLYLIEGLSSQTISVLGDLQLGLPADFFGNHCQENLPNARPKPELHRCFFAKWSRTVHQDHEQWEIERKIAAGWPYDVDTLTHPERLLLDHKKYERSPLIFRSYDPLDPQIHSQSTPPYGVGRSEGTIRHAARTCVSFYHDPMKSCFTGMVLATPADPQFENTSLTFAIGVLIFDAPHKHLITDKKYDLWRAKETTGEEGQVAEPCFRDDIPSRERFIAAFEEQNTGPHNLRRRIMGIITQIMLSDQMDVFSHLSEAVRSIDLAMSHDNMLHNHLQSWRQLFGSWRHGLSSTRASIDYVLNTMKIDKGKDREGADDGGADPSALEEEFGHLSAEVDFLWGRIESTFQALMSTMAIVEHRAAIQQAAEISKLTRLAFLFIPLSFVAALFGMNIGTVGKNLKLWIWAVVSVSVTGAAYATLYMTDILSLGRRVPTNLSKSYGARKINLAAKRWILSTWFALKTAYRAVSPITATLLVLGRVRAILAMLVIQGGPPSIGGGDLGSLREDSLIKGSKSRR</sequence>
<evidence type="ECO:0000256" key="1">
    <source>
        <dbReference type="ARBA" id="ARBA00004141"/>
    </source>
</evidence>
<evidence type="ECO:0000313" key="7">
    <source>
        <dbReference type="EMBL" id="KAH0543139.1"/>
    </source>
</evidence>
<dbReference type="EMBL" id="JAGHQL010000038">
    <property type="protein sequence ID" value="KAH0543139.1"/>
    <property type="molecule type" value="Genomic_DNA"/>
</dbReference>
<keyword evidence="2 6" id="KW-0812">Transmembrane</keyword>
<comment type="caution">
    <text evidence="7">The sequence shown here is derived from an EMBL/GenBank/DDBJ whole genome shotgun (WGS) entry which is preliminary data.</text>
</comment>
<dbReference type="InterPro" id="IPR045863">
    <property type="entry name" value="CorA_TM1_TM2"/>
</dbReference>
<dbReference type="Pfam" id="PF01544">
    <property type="entry name" value="CorA"/>
    <property type="match status" value="1"/>
</dbReference>
<keyword evidence="3 6" id="KW-1133">Transmembrane helix</keyword>